<comment type="caution">
    <text evidence="1">The sequence shown here is derived from an EMBL/GenBank/DDBJ whole genome shotgun (WGS) entry which is preliminary data.</text>
</comment>
<dbReference type="InterPro" id="IPR009003">
    <property type="entry name" value="Peptidase_S1_PA"/>
</dbReference>
<dbReference type="InterPro" id="IPR043504">
    <property type="entry name" value="Peptidase_S1_PA_chymotrypsin"/>
</dbReference>
<accession>A0ABW7F4A6</accession>
<dbReference type="EMBL" id="JBIGHV010000003">
    <property type="protein sequence ID" value="MFG6430103.1"/>
    <property type="molecule type" value="Genomic_DNA"/>
</dbReference>
<keyword evidence="2" id="KW-1185">Reference proteome</keyword>
<evidence type="ECO:0000313" key="1">
    <source>
        <dbReference type="EMBL" id="MFG6430103.1"/>
    </source>
</evidence>
<gene>
    <name evidence="1" type="ORF">ACG00Y_09285</name>
</gene>
<dbReference type="Proteomes" id="UP001606210">
    <property type="component" value="Unassembled WGS sequence"/>
</dbReference>
<protein>
    <recommendedName>
        <fullName evidence="3">Serine protease</fullName>
    </recommendedName>
</protein>
<dbReference type="RefSeq" id="WP_394478117.1">
    <property type="nucleotide sequence ID" value="NZ_JBIGHV010000003.1"/>
</dbReference>
<sequence>MDDKTLNAMQAARAKLHAQVENMPGIHATSIGLKSTGGSLTRTLALLVHLDHKRPEHALPAGEVLPKTVDGFPVDVIEDSAPEPNEDSGKYRPLQGGIQVQVGGSYGTLGCLVRDLQTQNLCALSNQHVMGGQGNRVAQPKMDPVCDQIGDTVKSVLSTKVDGAYCSINAHGASGISSIVEIGEVAGVYNVQLSDLPYPVRKRGRTTGLRQGNITSLYLQGTRSDGWKFQGQQYIATSDPALNFSEPGDSGSAVVDAQQRVVGLLWGASTPNGCASPIADVMSELNIEVATGVKAEVVPYRETQTGQLEAALRTTESGGKLWRTIRRSSARIRHQFHVTPRLLVTWQQMPQQAIADAITAAIRNLDSTIPSTLGGEDTLEVIGRLRDVMRRYFSEPDLLEQVEALHAMIAGNIGRPWRHALTAVGACAAAA</sequence>
<dbReference type="SUPFAM" id="SSF50494">
    <property type="entry name" value="Trypsin-like serine proteases"/>
    <property type="match status" value="1"/>
</dbReference>
<evidence type="ECO:0008006" key="3">
    <source>
        <dbReference type="Google" id="ProtNLM"/>
    </source>
</evidence>
<proteinExistence type="predicted"/>
<evidence type="ECO:0000313" key="2">
    <source>
        <dbReference type="Proteomes" id="UP001606210"/>
    </source>
</evidence>
<organism evidence="1 2">
    <name type="scientific">Pelomonas parva</name>
    <dbReference type="NCBI Taxonomy" id="3299032"/>
    <lineage>
        <taxon>Bacteria</taxon>
        <taxon>Pseudomonadati</taxon>
        <taxon>Pseudomonadota</taxon>
        <taxon>Betaproteobacteria</taxon>
        <taxon>Burkholderiales</taxon>
        <taxon>Sphaerotilaceae</taxon>
        <taxon>Roseateles</taxon>
    </lineage>
</organism>
<name>A0ABW7F4A6_9BURK</name>
<reference evidence="1 2" key="1">
    <citation type="submission" date="2024-08" db="EMBL/GenBank/DDBJ databases">
        <authorList>
            <person name="Lu H."/>
        </authorList>
    </citation>
    <scope>NUCLEOTIDE SEQUENCE [LARGE SCALE GENOMIC DNA]</scope>
    <source>
        <strain evidence="1 2">LYH14W</strain>
    </source>
</reference>
<dbReference type="Gene3D" id="2.40.10.10">
    <property type="entry name" value="Trypsin-like serine proteases"/>
    <property type="match status" value="1"/>
</dbReference>